<evidence type="ECO:0008006" key="3">
    <source>
        <dbReference type="Google" id="ProtNLM"/>
    </source>
</evidence>
<reference evidence="1 2" key="1">
    <citation type="submission" date="2018-06" db="EMBL/GenBank/DDBJ databases">
        <title>Genomic Encyclopedia of Type Strains, Phase III (KMG-III): the genomes of soil and plant-associated and newly described type strains.</title>
        <authorList>
            <person name="Whitman W."/>
        </authorList>
    </citation>
    <scope>NUCLEOTIDE SEQUENCE [LARGE SCALE GENOMIC DNA]</scope>
    <source>
        <strain evidence="1 2">CECT 9025</strain>
    </source>
</reference>
<dbReference type="AlphaFoldDB" id="A0A318SX15"/>
<evidence type="ECO:0000313" key="1">
    <source>
        <dbReference type="EMBL" id="PYE85875.1"/>
    </source>
</evidence>
<protein>
    <recommendedName>
        <fullName evidence="3">SatD family protein</fullName>
    </recommendedName>
</protein>
<proteinExistence type="predicted"/>
<evidence type="ECO:0000313" key="2">
    <source>
        <dbReference type="Proteomes" id="UP000248311"/>
    </source>
</evidence>
<gene>
    <name evidence="1" type="ORF">DFP88_101549</name>
</gene>
<dbReference type="Gene3D" id="1.10.10.10">
    <property type="entry name" value="Winged helix-like DNA-binding domain superfamily/Winged helix DNA-binding domain"/>
    <property type="match status" value="1"/>
</dbReference>
<dbReference type="InterPro" id="IPR036388">
    <property type="entry name" value="WH-like_DNA-bd_sf"/>
</dbReference>
<dbReference type="Proteomes" id="UP000248311">
    <property type="component" value="Unassembled WGS sequence"/>
</dbReference>
<comment type="caution">
    <text evidence="1">The sequence shown here is derived from an EMBL/GenBank/DDBJ whole genome shotgun (WGS) entry which is preliminary data.</text>
</comment>
<sequence length="219" mass="23186">MERQQGASPKVFAVLTGDLVASERLSAAALDAALATLGDAAARYGKTHDMALRFTRFRGDGWQVLLDTPGLCLEASLYMTARLAGAHPGLSTRIATGLGPVEAFGTADLSDARGEAFTTSGRQLDGMTGADRLSLCRTERAGGGYQQAIFQLAGYICGGWTERQAEAIALAIEHPDDTQDSLAQRLGVTRQAVQKRLAGAGWGVLREAAEAFESDEWVP</sequence>
<dbReference type="RefSeq" id="WP_110812888.1">
    <property type="nucleotide sequence ID" value="NZ_QJTE01000001.1"/>
</dbReference>
<name>A0A318SX15_9RHOB</name>
<accession>A0A318SX15</accession>
<organism evidence="1 2">
    <name type="scientific">Pseudoroseicyclus aestuarii</name>
    <dbReference type="NCBI Taxonomy" id="1795041"/>
    <lineage>
        <taxon>Bacteria</taxon>
        <taxon>Pseudomonadati</taxon>
        <taxon>Pseudomonadota</taxon>
        <taxon>Alphaproteobacteria</taxon>
        <taxon>Rhodobacterales</taxon>
        <taxon>Paracoccaceae</taxon>
        <taxon>Pseudoroseicyclus</taxon>
    </lineage>
</organism>
<dbReference type="OrthoDB" id="7210707at2"/>
<dbReference type="EMBL" id="QJTE01000001">
    <property type="protein sequence ID" value="PYE85875.1"/>
    <property type="molecule type" value="Genomic_DNA"/>
</dbReference>
<keyword evidence="2" id="KW-1185">Reference proteome</keyword>